<reference evidence="3 4" key="1">
    <citation type="submission" date="2019-08" db="EMBL/GenBank/DDBJ databases">
        <title>The genome of the soybean aphid Biotype 1, its phylome, world population structure and adaptation to the North American continent.</title>
        <authorList>
            <person name="Giordano R."/>
            <person name="Donthu R.K."/>
            <person name="Hernandez A.G."/>
            <person name="Wright C.L."/>
            <person name="Zimin A.V."/>
        </authorList>
    </citation>
    <scope>NUCLEOTIDE SEQUENCE [LARGE SCALE GENOMIC DNA]</scope>
    <source>
        <tissue evidence="3">Whole aphids</tissue>
    </source>
</reference>
<dbReference type="InterPro" id="IPR029526">
    <property type="entry name" value="PGBD"/>
</dbReference>
<proteinExistence type="predicted"/>
<feature type="domain" description="DUF7869" evidence="2">
    <location>
        <begin position="34"/>
        <end position="138"/>
    </location>
</feature>
<feature type="domain" description="PiggyBac transposable element-derived protein" evidence="1">
    <location>
        <begin position="284"/>
        <end position="430"/>
    </location>
</feature>
<name>A0A6G0TCK4_APHGL</name>
<comment type="caution">
    <text evidence="3">The sequence shown here is derived from an EMBL/GenBank/DDBJ whole genome shotgun (WGS) entry which is preliminary data.</text>
</comment>
<dbReference type="InterPro" id="IPR057191">
    <property type="entry name" value="DUF7869"/>
</dbReference>
<dbReference type="OrthoDB" id="6620323at2759"/>
<evidence type="ECO:0000259" key="1">
    <source>
        <dbReference type="Pfam" id="PF13843"/>
    </source>
</evidence>
<dbReference type="EMBL" id="VYZN01000046">
    <property type="protein sequence ID" value="KAE9529157.1"/>
    <property type="molecule type" value="Genomic_DNA"/>
</dbReference>
<sequence length="437" mass="51086">MWDESKAGRGGEEISSAIFKWAKNVIHNSACVNEIKLWSDNCFGQNKNISIIMCFFWIMQKYPQIERINMKYLLKGHTHMEADIVHALIERKRKKLKNMMILTPWDWQQMVRQCSSNYNVLNMEQEDFLQFNVLFEGKNSFIGNKMLKKRKYFFHPLFTFKCDRKIQFDAVDLNRIKRRSGRLEDSRDKFLTHLPVKSAVPISQQKFNDLISLLSYVPSVCHSFYMNLPKKSNKTRDYPNSDDKAMKCSHRSSEDLWQSDGTGADLFSCVMSERRFRFLLRCISNCKKSYSISEYACVDEKLQSFRGRCLFRQYIPNKPAKNGIKIFALYDNITYYTSTLEIYAGKQPDGQFPIYNSASEVVKRLVSPISKTGRNITANNWFASVSLAEELLKNHYLTLVATINKNKKEILKEFLLSKNRELCSSYFGFQNNKSLVS</sequence>
<gene>
    <name evidence="3" type="ORF">AGLY_011953</name>
</gene>
<evidence type="ECO:0000313" key="4">
    <source>
        <dbReference type="Proteomes" id="UP000475862"/>
    </source>
</evidence>
<evidence type="ECO:0000313" key="3">
    <source>
        <dbReference type="EMBL" id="KAE9529157.1"/>
    </source>
</evidence>
<dbReference type="Proteomes" id="UP000475862">
    <property type="component" value="Unassembled WGS sequence"/>
</dbReference>
<protein>
    <submittedName>
        <fullName evidence="3">Uncharacterized protein</fullName>
    </submittedName>
</protein>
<dbReference type="Pfam" id="PF13843">
    <property type="entry name" value="DDE_Tnp_1_7"/>
    <property type="match status" value="1"/>
</dbReference>
<keyword evidence="4" id="KW-1185">Reference proteome</keyword>
<organism evidence="3 4">
    <name type="scientific">Aphis glycines</name>
    <name type="common">Soybean aphid</name>
    <dbReference type="NCBI Taxonomy" id="307491"/>
    <lineage>
        <taxon>Eukaryota</taxon>
        <taxon>Metazoa</taxon>
        <taxon>Ecdysozoa</taxon>
        <taxon>Arthropoda</taxon>
        <taxon>Hexapoda</taxon>
        <taxon>Insecta</taxon>
        <taxon>Pterygota</taxon>
        <taxon>Neoptera</taxon>
        <taxon>Paraneoptera</taxon>
        <taxon>Hemiptera</taxon>
        <taxon>Sternorrhyncha</taxon>
        <taxon>Aphidomorpha</taxon>
        <taxon>Aphidoidea</taxon>
        <taxon>Aphididae</taxon>
        <taxon>Aphidini</taxon>
        <taxon>Aphis</taxon>
        <taxon>Aphis</taxon>
    </lineage>
</organism>
<dbReference type="Pfam" id="PF25273">
    <property type="entry name" value="DUF7869"/>
    <property type="match status" value="1"/>
</dbReference>
<evidence type="ECO:0000259" key="2">
    <source>
        <dbReference type="Pfam" id="PF25273"/>
    </source>
</evidence>
<dbReference type="AlphaFoldDB" id="A0A6G0TCK4"/>
<dbReference type="PANTHER" id="PTHR46599">
    <property type="entry name" value="PIGGYBAC TRANSPOSABLE ELEMENT-DERIVED PROTEIN 4"/>
    <property type="match status" value="1"/>
</dbReference>
<dbReference type="PANTHER" id="PTHR46599:SF6">
    <property type="entry name" value="DUAL SPECIFICITY PHOSPHATASE 26"/>
    <property type="match status" value="1"/>
</dbReference>
<accession>A0A6G0TCK4</accession>